<gene>
    <name evidence="1" type="ORF">BSZ32_06215</name>
</gene>
<proteinExistence type="predicted"/>
<protein>
    <recommendedName>
        <fullName evidence="3">PDZ domain-containing protein</fullName>
    </recommendedName>
</protein>
<keyword evidence="2" id="KW-1185">Reference proteome</keyword>
<dbReference type="AlphaFoldDB" id="A0A2S7TZH7"/>
<dbReference type="InterPro" id="IPR036034">
    <property type="entry name" value="PDZ_sf"/>
</dbReference>
<sequence length="229" mass="25730">MMAPPILRYFRKNERKISSYYKIYPLFNPHPTDKRNYTISRFGPVGIGIDLIQPGFQMKIRNVEKGSPAEGKLTKGQVIESINGHVLKDIDPRMWLGNMIAMAEAADGKMKFKLKDAPTAVVVQIPALGAYSKTWPLNCAKSDKIVRDLADYLAKNGKFNGPGLNGIELLFMLSTGDEKDLEVARGWIKNAVEKHKDVKEMTSDSYWTWMIGYTGPLCANTICERVISQ</sequence>
<organism evidence="1 2">
    <name type="scientific">Rubritalea profundi</name>
    <dbReference type="NCBI Taxonomy" id="1658618"/>
    <lineage>
        <taxon>Bacteria</taxon>
        <taxon>Pseudomonadati</taxon>
        <taxon>Verrucomicrobiota</taxon>
        <taxon>Verrucomicrobiia</taxon>
        <taxon>Verrucomicrobiales</taxon>
        <taxon>Rubritaleaceae</taxon>
        <taxon>Rubritalea</taxon>
    </lineage>
</organism>
<evidence type="ECO:0000313" key="1">
    <source>
        <dbReference type="EMBL" id="PQJ28135.1"/>
    </source>
</evidence>
<dbReference type="InterPro" id="IPR046255">
    <property type="entry name" value="DUF6288"/>
</dbReference>
<comment type="caution">
    <text evidence="1">The sequence shown here is derived from an EMBL/GenBank/DDBJ whole genome shotgun (WGS) entry which is preliminary data.</text>
</comment>
<dbReference type="EMBL" id="MQWA01000001">
    <property type="protein sequence ID" value="PQJ28135.1"/>
    <property type="molecule type" value="Genomic_DNA"/>
</dbReference>
<accession>A0A2S7TZH7</accession>
<dbReference type="OrthoDB" id="248184at2"/>
<evidence type="ECO:0008006" key="3">
    <source>
        <dbReference type="Google" id="ProtNLM"/>
    </source>
</evidence>
<reference evidence="1 2" key="1">
    <citation type="submission" date="2016-12" db="EMBL/GenBank/DDBJ databases">
        <title>Study of bacterial adaptation to deep sea.</title>
        <authorList>
            <person name="Song J."/>
            <person name="Yoshizawa S."/>
            <person name="Kogure K."/>
        </authorList>
    </citation>
    <scope>NUCLEOTIDE SEQUENCE [LARGE SCALE GENOMIC DNA]</scope>
    <source>
        <strain evidence="1 2">SAORIC-165</strain>
    </source>
</reference>
<evidence type="ECO:0000313" key="2">
    <source>
        <dbReference type="Proteomes" id="UP000239907"/>
    </source>
</evidence>
<dbReference type="SUPFAM" id="SSF50156">
    <property type="entry name" value="PDZ domain-like"/>
    <property type="match status" value="1"/>
</dbReference>
<name>A0A2S7TZH7_9BACT</name>
<dbReference type="Pfam" id="PF19805">
    <property type="entry name" value="DUF6288"/>
    <property type="match status" value="1"/>
</dbReference>
<dbReference type="Proteomes" id="UP000239907">
    <property type="component" value="Unassembled WGS sequence"/>
</dbReference>